<feature type="region of interest" description="Disordered" evidence="6">
    <location>
        <begin position="136"/>
        <end position="159"/>
    </location>
</feature>
<evidence type="ECO:0000313" key="7">
    <source>
        <dbReference type="EMBL" id="GEU50679.1"/>
    </source>
</evidence>
<dbReference type="GO" id="GO:0000395">
    <property type="term" value="P:mRNA 5'-splice site recognition"/>
    <property type="evidence" value="ECO:0007669"/>
    <property type="project" value="TreeGrafter"/>
</dbReference>
<organism evidence="7">
    <name type="scientific">Tanacetum cinerariifolium</name>
    <name type="common">Dalmatian daisy</name>
    <name type="synonym">Chrysanthemum cinerariifolium</name>
    <dbReference type="NCBI Taxonomy" id="118510"/>
    <lineage>
        <taxon>Eukaryota</taxon>
        <taxon>Viridiplantae</taxon>
        <taxon>Streptophyta</taxon>
        <taxon>Embryophyta</taxon>
        <taxon>Tracheophyta</taxon>
        <taxon>Spermatophyta</taxon>
        <taxon>Magnoliopsida</taxon>
        <taxon>eudicotyledons</taxon>
        <taxon>Gunneridae</taxon>
        <taxon>Pentapetalae</taxon>
        <taxon>asterids</taxon>
        <taxon>campanulids</taxon>
        <taxon>Asterales</taxon>
        <taxon>Asteraceae</taxon>
        <taxon>Asteroideae</taxon>
        <taxon>Anthemideae</taxon>
        <taxon>Anthemidinae</taxon>
        <taxon>Tanacetum</taxon>
    </lineage>
</organism>
<dbReference type="EMBL" id="BKCJ010002751">
    <property type="protein sequence ID" value="GEU50679.1"/>
    <property type="molecule type" value="Genomic_DNA"/>
</dbReference>
<keyword evidence="2" id="KW-0507">mRNA processing</keyword>
<dbReference type="PANTHER" id="PTHR17204:SF5">
    <property type="entry name" value="PRE-MRNA-PROCESSING FACTOR 39"/>
    <property type="match status" value="1"/>
</dbReference>
<protein>
    <submittedName>
        <fullName evidence="7">Pre-mRNA-processing factor 39 isoform X1</fullName>
    </submittedName>
</protein>
<gene>
    <name evidence="7" type="ORF">Tci_022657</name>
</gene>
<dbReference type="PANTHER" id="PTHR17204">
    <property type="entry name" value="PRE-MRNA PROCESSING PROTEIN PRP39-RELATED"/>
    <property type="match status" value="1"/>
</dbReference>
<keyword evidence="4" id="KW-0508">mRNA splicing</keyword>
<evidence type="ECO:0000256" key="6">
    <source>
        <dbReference type="SAM" id="MobiDB-lite"/>
    </source>
</evidence>
<dbReference type="GO" id="GO:0000243">
    <property type="term" value="C:commitment complex"/>
    <property type="evidence" value="ECO:0007669"/>
    <property type="project" value="TreeGrafter"/>
</dbReference>
<keyword evidence="5" id="KW-0539">Nucleus</keyword>
<dbReference type="InterPro" id="IPR059164">
    <property type="entry name" value="HAT_PRP39_C"/>
</dbReference>
<accession>A0A6L2KNZ6</accession>
<reference evidence="7" key="1">
    <citation type="journal article" date="2019" name="Sci. Rep.">
        <title>Draft genome of Tanacetum cinerariifolium, the natural source of mosquito coil.</title>
        <authorList>
            <person name="Yamashiro T."/>
            <person name="Shiraishi A."/>
            <person name="Satake H."/>
            <person name="Nakayama K."/>
        </authorList>
    </citation>
    <scope>NUCLEOTIDE SEQUENCE</scope>
</reference>
<proteinExistence type="predicted"/>
<evidence type="ECO:0000256" key="4">
    <source>
        <dbReference type="ARBA" id="ARBA00023187"/>
    </source>
</evidence>
<dbReference type="AlphaFoldDB" id="A0A6L2KNZ6"/>
<sequence length="159" mass="18855">MKFEEDFREVNNEETEGEVNFNAVKQSSKPVTAGLTEVEELESYITIREELYKKVKEFDSKIIDFETTIRRPYFHIRPLNVAKLKNWHNYLAFIERGDDFDKHRPPVNHLLKIATVEKDHFRTLFQQQIHKNIDADRDARSSHVVNHTSIMDRPSRRGS</sequence>
<dbReference type="Pfam" id="PF23241">
    <property type="entry name" value="HAT_PRP39_C"/>
    <property type="match status" value="1"/>
</dbReference>
<dbReference type="GO" id="GO:0005685">
    <property type="term" value="C:U1 snRNP"/>
    <property type="evidence" value="ECO:0007669"/>
    <property type="project" value="TreeGrafter"/>
</dbReference>
<evidence type="ECO:0000256" key="5">
    <source>
        <dbReference type="ARBA" id="ARBA00023242"/>
    </source>
</evidence>
<keyword evidence="3" id="KW-0677">Repeat</keyword>
<evidence type="ECO:0000256" key="3">
    <source>
        <dbReference type="ARBA" id="ARBA00022737"/>
    </source>
</evidence>
<dbReference type="GO" id="GO:0071004">
    <property type="term" value="C:U2-type prespliceosome"/>
    <property type="evidence" value="ECO:0007669"/>
    <property type="project" value="TreeGrafter"/>
</dbReference>
<evidence type="ECO:0000256" key="2">
    <source>
        <dbReference type="ARBA" id="ARBA00022664"/>
    </source>
</evidence>
<dbReference type="GO" id="GO:0030627">
    <property type="term" value="F:pre-mRNA 5'-splice site binding"/>
    <property type="evidence" value="ECO:0007669"/>
    <property type="project" value="TreeGrafter"/>
</dbReference>
<comment type="caution">
    <text evidence="7">The sequence shown here is derived from an EMBL/GenBank/DDBJ whole genome shotgun (WGS) entry which is preliminary data.</text>
</comment>
<comment type="subcellular location">
    <subcellularLocation>
        <location evidence="1">Nucleus</location>
    </subcellularLocation>
</comment>
<name>A0A6L2KNZ6_TANCI</name>
<evidence type="ECO:0000256" key="1">
    <source>
        <dbReference type="ARBA" id="ARBA00004123"/>
    </source>
</evidence>